<evidence type="ECO:0000313" key="2">
    <source>
        <dbReference type="EMBL" id="EOB08286.1"/>
    </source>
</evidence>
<gene>
    <name evidence="2" type="ORF">Anapl_01471</name>
</gene>
<dbReference type="Proteomes" id="UP000296049">
    <property type="component" value="Unassembled WGS sequence"/>
</dbReference>
<protein>
    <submittedName>
        <fullName evidence="2">Uncharacterized protein</fullName>
    </submittedName>
</protein>
<name>R0KD40_ANAPL</name>
<feature type="compositionally biased region" description="Polar residues" evidence="1">
    <location>
        <begin position="77"/>
        <end position="95"/>
    </location>
</feature>
<dbReference type="EMBL" id="KB742459">
    <property type="protein sequence ID" value="EOB08286.1"/>
    <property type="molecule type" value="Genomic_DNA"/>
</dbReference>
<evidence type="ECO:0000313" key="3">
    <source>
        <dbReference type="Proteomes" id="UP000296049"/>
    </source>
</evidence>
<feature type="region of interest" description="Disordered" evidence="1">
    <location>
        <begin position="70"/>
        <end position="95"/>
    </location>
</feature>
<dbReference type="AlphaFoldDB" id="R0KD40"/>
<proteinExistence type="predicted"/>
<evidence type="ECO:0000256" key="1">
    <source>
        <dbReference type="SAM" id="MobiDB-lite"/>
    </source>
</evidence>
<sequence length="119" mass="13128">MVVDREYPALPCEEPEEQDALGKAEVLWTSKAAKASSSTNVVCVQNHREEADEEKPIAWLSARCSSSLKGVRRNRTADTTAASISSNIPKASNKPTLHCIMPIEQPVSDVQQHKKRKSQ</sequence>
<keyword evidence="3" id="KW-1185">Reference proteome</keyword>
<reference evidence="3" key="1">
    <citation type="journal article" date="2013" name="Nat. Genet.">
        <title>The duck genome and transcriptome provide insight into an avian influenza virus reservoir species.</title>
        <authorList>
            <person name="Huang Y."/>
            <person name="Li Y."/>
            <person name="Burt D.W."/>
            <person name="Chen H."/>
            <person name="Zhang Y."/>
            <person name="Qian W."/>
            <person name="Kim H."/>
            <person name="Gan S."/>
            <person name="Zhao Y."/>
            <person name="Li J."/>
            <person name="Yi K."/>
            <person name="Feng H."/>
            <person name="Zhu P."/>
            <person name="Li B."/>
            <person name="Liu Q."/>
            <person name="Fairley S."/>
            <person name="Magor K.E."/>
            <person name="Du Z."/>
            <person name="Hu X."/>
            <person name="Goodman L."/>
            <person name="Tafer H."/>
            <person name="Vignal A."/>
            <person name="Lee T."/>
            <person name="Kim K.W."/>
            <person name="Sheng Z."/>
            <person name="An Y."/>
            <person name="Searle S."/>
            <person name="Herrero J."/>
            <person name="Groenen M.A."/>
            <person name="Crooijmans R.P."/>
            <person name="Faraut T."/>
            <person name="Cai Q."/>
            <person name="Webster R.G."/>
            <person name="Aldridge J.R."/>
            <person name="Warren W.C."/>
            <person name="Bartschat S."/>
            <person name="Kehr S."/>
            <person name="Marz M."/>
            <person name="Stadler P.F."/>
            <person name="Smith J."/>
            <person name="Kraus R.H."/>
            <person name="Zhao Y."/>
            <person name="Ren L."/>
            <person name="Fei J."/>
            <person name="Morisson M."/>
            <person name="Kaiser P."/>
            <person name="Griffin D.K."/>
            <person name="Rao M."/>
            <person name="Pitel F."/>
            <person name="Wang J."/>
            <person name="Li N."/>
        </authorList>
    </citation>
    <scope>NUCLEOTIDE SEQUENCE [LARGE SCALE GENOMIC DNA]</scope>
</reference>
<organism evidence="2 3">
    <name type="scientific">Anas platyrhynchos</name>
    <name type="common">Mallard</name>
    <name type="synonym">Anas boschas</name>
    <dbReference type="NCBI Taxonomy" id="8839"/>
    <lineage>
        <taxon>Eukaryota</taxon>
        <taxon>Metazoa</taxon>
        <taxon>Chordata</taxon>
        <taxon>Craniata</taxon>
        <taxon>Vertebrata</taxon>
        <taxon>Euteleostomi</taxon>
        <taxon>Archelosauria</taxon>
        <taxon>Archosauria</taxon>
        <taxon>Dinosauria</taxon>
        <taxon>Saurischia</taxon>
        <taxon>Theropoda</taxon>
        <taxon>Coelurosauria</taxon>
        <taxon>Aves</taxon>
        <taxon>Neognathae</taxon>
        <taxon>Galloanserae</taxon>
        <taxon>Anseriformes</taxon>
        <taxon>Anatidae</taxon>
        <taxon>Anatinae</taxon>
        <taxon>Anas</taxon>
    </lineage>
</organism>
<accession>R0KD40</accession>